<dbReference type="InterPro" id="IPR016032">
    <property type="entry name" value="Sig_transdc_resp-reg_C-effctor"/>
</dbReference>
<dbReference type="Pfam" id="PF17874">
    <property type="entry name" value="TPR_MalT"/>
    <property type="match status" value="1"/>
</dbReference>
<dbReference type="Pfam" id="PF25873">
    <property type="entry name" value="WHD_MalT"/>
    <property type="match status" value="1"/>
</dbReference>
<dbReference type="InterPro" id="IPR059106">
    <property type="entry name" value="WHD_MalT"/>
</dbReference>
<dbReference type="CDD" id="cd06170">
    <property type="entry name" value="LuxR_C_like"/>
    <property type="match status" value="1"/>
</dbReference>
<evidence type="ECO:0000313" key="6">
    <source>
        <dbReference type="Proteomes" id="UP000602395"/>
    </source>
</evidence>
<dbReference type="InterPro" id="IPR011990">
    <property type="entry name" value="TPR-like_helical_dom_sf"/>
</dbReference>
<dbReference type="PANTHER" id="PTHR44688:SF16">
    <property type="entry name" value="DNA-BINDING TRANSCRIPTIONAL ACTIVATOR DEVR_DOSR"/>
    <property type="match status" value="1"/>
</dbReference>
<evidence type="ECO:0000256" key="1">
    <source>
        <dbReference type="ARBA" id="ARBA00023015"/>
    </source>
</evidence>
<dbReference type="InterPro" id="IPR041617">
    <property type="entry name" value="TPR_MalT"/>
</dbReference>
<keyword evidence="2" id="KW-0238">DNA-binding</keyword>
<keyword evidence="3" id="KW-0804">Transcription</keyword>
<evidence type="ECO:0000256" key="2">
    <source>
        <dbReference type="ARBA" id="ARBA00023125"/>
    </source>
</evidence>
<evidence type="ECO:0000259" key="4">
    <source>
        <dbReference type="PROSITE" id="PS50043"/>
    </source>
</evidence>
<keyword evidence="1" id="KW-0805">Transcription regulation</keyword>
<feature type="domain" description="HTH luxR-type" evidence="4">
    <location>
        <begin position="817"/>
        <end position="882"/>
    </location>
</feature>
<dbReference type="SUPFAM" id="SSF52540">
    <property type="entry name" value="P-loop containing nucleoside triphosphate hydrolases"/>
    <property type="match status" value="1"/>
</dbReference>
<keyword evidence="6" id="KW-1185">Reference proteome</keyword>
<name>A0ABR7WDN1_9ACTN</name>
<dbReference type="InterPro" id="IPR027417">
    <property type="entry name" value="P-loop_NTPase"/>
</dbReference>
<dbReference type="Gene3D" id="1.25.40.10">
    <property type="entry name" value="Tetratricopeptide repeat domain"/>
    <property type="match status" value="1"/>
</dbReference>
<reference evidence="5 6" key="1">
    <citation type="submission" date="2020-09" db="EMBL/GenBank/DDBJ databases">
        <title>Novel species in genus Gordonia.</title>
        <authorList>
            <person name="Zhang G."/>
        </authorList>
    </citation>
    <scope>NUCLEOTIDE SEQUENCE [LARGE SCALE GENOMIC DNA]</scope>
    <source>
        <strain evidence="5 6">ON-33</strain>
    </source>
</reference>
<dbReference type="PANTHER" id="PTHR44688">
    <property type="entry name" value="DNA-BINDING TRANSCRIPTIONAL ACTIVATOR DEVR_DOSR"/>
    <property type="match status" value="1"/>
</dbReference>
<accession>A0ABR7WDN1</accession>
<evidence type="ECO:0000313" key="5">
    <source>
        <dbReference type="EMBL" id="MBD1320760.1"/>
    </source>
</evidence>
<organism evidence="5 6">
    <name type="scientific">Gordonia hankookensis</name>
    <dbReference type="NCBI Taxonomy" id="589403"/>
    <lineage>
        <taxon>Bacteria</taxon>
        <taxon>Bacillati</taxon>
        <taxon>Actinomycetota</taxon>
        <taxon>Actinomycetes</taxon>
        <taxon>Mycobacteriales</taxon>
        <taxon>Gordoniaceae</taxon>
        <taxon>Gordonia</taxon>
    </lineage>
</organism>
<proteinExistence type="predicted"/>
<dbReference type="Proteomes" id="UP000602395">
    <property type="component" value="Unassembled WGS sequence"/>
</dbReference>
<dbReference type="EMBL" id="JACWMS010000002">
    <property type="protein sequence ID" value="MBD1320760.1"/>
    <property type="molecule type" value="Genomic_DNA"/>
</dbReference>
<dbReference type="RefSeq" id="WP_190267352.1">
    <property type="nucleotide sequence ID" value="NZ_BAABAD010000004.1"/>
</dbReference>
<dbReference type="InterPro" id="IPR000792">
    <property type="entry name" value="Tscrpt_reg_LuxR_C"/>
</dbReference>
<dbReference type="PROSITE" id="PS50043">
    <property type="entry name" value="HTH_LUXR_2"/>
    <property type="match status" value="1"/>
</dbReference>
<evidence type="ECO:0000256" key="3">
    <source>
        <dbReference type="ARBA" id="ARBA00023163"/>
    </source>
</evidence>
<dbReference type="SMART" id="SM00421">
    <property type="entry name" value="HTH_LUXR"/>
    <property type="match status" value="1"/>
</dbReference>
<comment type="caution">
    <text evidence="5">The sequence shown here is derived from an EMBL/GenBank/DDBJ whole genome shotgun (WGS) entry which is preliminary data.</text>
</comment>
<dbReference type="SUPFAM" id="SSF46894">
    <property type="entry name" value="C-terminal effector domain of the bipartite response regulators"/>
    <property type="match status" value="1"/>
</dbReference>
<dbReference type="Gene3D" id="1.10.10.10">
    <property type="entry name" value="Winged helix-like DNA-binding domain superfamily/Winged helix DNA-binding domain"/>
    <property type="match status" value="1"/>
</dbReference>
<dbReference type="Pfam" id="PF00196">
    <property type="entry name" value="GerE"/>
    <property type="match status" value="1"/>
</dbReference>
<protein>
    <recommendedName>
        <fullName evidence="4">HTH luxR-type domain-containing protein</fullName>
    </recommendedName>
</protein>
<sequence>MKEPIGHLAPDARLRISRPELPPGHVRLRRIDRALTACRPGQVAVVSAGPGYGKTLAVAAWSRHVATEPVAWLAADDSDGLRSFWGGVVGALSAAGALRDRTAVTDVVPGVGFDRSEVELVIDGLAATETPVTLVLDDLHRIADQAVLESVRHLISRQPAQLRLILITRAASELRLQKLRLTDRLTEIGSDRLAFTHADALEFCTRAGAELSAEDLDTLLVRTQGWPAGLRLALLSTHDADVHDALTQFGGLNETVAAYLVEEVLENLAPTDRKFLLSSSIVEMMTGDLARALTGRIDSRHVLDSLVEDNLLTVRLSDRPDWYAYHPLFRELLLDRLAAENPDAPADLHRRAAVWFIQSGDPISAIRHFGLAHAWAEVAEVLCRIALPLVLSAQAPALAAALAPTAAQADRQPTADTLIVASILAYHRSDYGTMTRDADDATSALRGGPTPPAATQIVLALTRMVRARLSSLDDVVERCDEVLGLVAGVSRSEVPAAQAYALIAKNNRAIGLFHRGEIAVATQELQSSRVSAEGAGLSLMAMAADAYLGLVDLADGALPDARARTTAIRSLAERRGWTRQPQAMALYAASALTHLESHELEAAERAIAMGRSAVELGTDSGAWLVLEISAVWLAVVRGDLYAARTASKRLEAVREQSGRLPSLLSTWYQATTAEVQILAGDADAVIARMRDAARADSYAGALTRVTLARAYLSADRPGDAADLLGATSSYAPHRLQAVEAAVLSAVASARLQRESVALERIGDATRLAAPIGHIRPFVTAGPPVRALLERHQHLADDDVGFIRQLIAACGGTVGPVDGAPVGVLTERELVVLRYLPTMYKASEIAADLFVSVNTVKTHQQSIYRKLGVSTRREAVDRAREQNLI</sequence>
<gene>
    <name evidence="5" type="ORF">IDF66_14340</name>
</gene>
<dbReference type="InterPro" id="IPR036388">
    <property type="entry name" value="WH-like_DNA-bd_sf"/>
</dbReference>